<feature type="domain" description="Aldehyde dehydrogenase" evidence="5">
    <location>
        <begin position="12"/>
        <end position="468"/>
    </location>
</feature>
<dbReference type="AlphaFoldDB" id="A0A5C5Q0G2"/>
<protein>
    <recommendedName>
        <fullName evidence="3">aldehyde dehydrogenase (NAD(+))</fullName>
        <ecNumber evidence="3">1.2.1.3</ecNumber>
    </recommendedName>
</protein>
<dbReference type="RefSeq" id="WP_146426022.1">
    <property type="nucleotide sequence ID" value="NZ_VFIP01000013.1"/>
</dbReference>
<dbReference type="EMBL" id="VFIP01000013">
    <property type="protein sequence ID" value="TWR95541.1"/>
    <property type="molecule type" value="Genomic_DNA"/>
</dbReference>
<dbReference type="InterPro" id="IPR016161">
    <property type="entry name" value="Ald_DH/histidinol_DH"/>
</dbReference>
<comment type="similarity">
    <text evidence="1">Belongs to the aldehyde dehydrogenase family.</text>
</comment>
<evidence type="ECO:0000313" key="6">
    <source>
        <dbReference type="EMBL" id="TWR95541.1"/>
    </source>
</evidence>
<dbReference type="FunFam" id="3.40.605.10:FF:000007">
    <property type="entry name" value="NAD/NADP-dependent betaine aldehyde dehydrogenase"/>
    <property type="match status" value="1"/>
</dbReference>
<evidence type="ECO:0000256" key="3">
    <source>
        <dbReference type="ARBA" id="ARBA00024226"/>
    </source>
</evidence>
<dbReference type="Gene3D" id="3.40.605.10">
    <property type="entry name" value="Aldehyde Dehydrogenase, Chain A, domain 1"/>
    <property type="match status" value="1"/>
</dbReference>
<gene>
    <name evidence="6" type="ORF">FJD37_09150</name>
</gene>
<comment type="caution">
    <text evidence="6">The sequence shown here is derived from an EMBL/GenBank/DDBJ whole genome shotgun (WGS) entry which is preliminary data.</text>
</comment>
<sequence>MDLLTFYIDGQWCAPSGQQTLEVVDPATEQVIGRLALGDAEDVERAVQAARRAFSTWSVSARADRLEVLAAIIQGYEHCAEELAQAVHLEMGAPLSLARSAHVPAGKGHLQRAFEVLRDYRFDQVCGSTLITREPIGVCGLITPWNWPLNQMTCKVAPAMAAGCTVVLKPSERAPLSALIFARILHEAGVPKGVFNLINGEGPVVGEALSRHPGIDMMSFTGSTRAGVAVAKASADTVKRVAQELGGKSPNIILPDADLTAAVRHGVLGCLRNSGQSCNAPTRMLVPRALQARVIEIARQVVSEVCFDDSNPLTALGPVANHAQFERVQALIGEAISQGSRLVVGGMGRPKGYEHGLYVQPTIFADVEPGMLIAQEEVFGPVLAIMPYDSEAHAIDMANDTVYGLSGYVTAGSTERALQVARQLRTGMVHLNGSKADNSAPFGGYKQSGNGREWGRFGFEEYLEVKSVFAAYPEPE</sequence>
<reference evidence="6 7" key="1">
    <citation type="submission" date="2019-06" db="EMBL/GenBank/DDBJ databases">
        <title>Pseudomonas bimorpha sp. nov. isolated from bovine raw milk and skim milk concentrate.</title>
        <authorList>
            <person name="Hofmann K."/>
            <person name="Huptas C."/>
            <person name="Doll E."/>
            <person name="Scherer S."/>
            <person name="Wenning M."/>
        </authorList>
    </citation>
    <scope>NUCLEOTIDE SEQUENCE [LARGE SCALE GENOMIC DNA]</scope>
    <source>
        <strain evidence="6 7">DSM 108990</strain>
    </source>
</reference>
<dbReference type="InterPro" id="IPR016163">
    <property type="entry name" value="Ald_DH_C"/>
</dbReference>
<dbReference type="EC" id="1.2.1.3" evidence="3"/>
<name>A0A5C5Q0G2_9PSED</name>
<organism evidence="6 7">
    <name type="scientific">Pseudomonas saxonica</name>
    <dbReference type="NCBI Taxonomy" id="2600598"/>
    <lineage>
        <taxon>Bacteria</taxon>
        <taxon>Pseudomonadati</taxon>
        <taxon>Pseudomonadota</taxon>
        <taxon>Gammaproteobacteria</taxon>
        <taxon>Pseudomonadales</taxon>
        <taxon>Pseudomonadaceae</taxon>
        <taxon>Pseudomonas</taxon>
    </lineage>
</organism>
<comment type="catalytic activity">
    <reaction evidence="4">
        <text>an aldehyde + NAD(+) + H2O = a carboxylate + NADH + 2 H(+)</text>
        <dbReference type="Rhea" id="RHEA:16185"/>
        <dbReference type="ChEBI" id="CHEBI:15377"/>
        <dbReference type="ChEBI" id="CHEBI:15378"/>
        <dbReference type="ChEBI" id="CHEBI:17478"/>
        <dbReference type="ChEBI" id="CHEBI:29067"/>
        <dbReference type="ChEBI" id="CHEBI:57540"/>
        <dbReference type="ChEBI" id="CHEBI:57945"/>
        <dbReference type="EC" id="1.2.1.3"/>
    </reaction>
</comment>
<dbReference type="OrthoDB" id="9812625at2"/>
<keyword evidence="2" id="KW-0560">Oxidoreductase</keyword>
<evidence type="ECO:0000313" key="7">
    <source>
        <dbReference type="Proteomes" id="UP000317901"/>
    </source>
</evidence>
<dbReference type="PANTHER" id="PTHR42804">
    <property type="entry name" value="ALDEHYDE DEHYDROGENASE"/>
    <property type="match status" value="1"/>
</dbReference>
<evidence type="ECO:0000256" key="4">
    <source>
        <dbReference type="ARBA" id="ARBA00049194"/>
    </source>
</evidence>
<dbReference type="Proteomes" id="UP000317901">
    <property type="component" value="Unassembled WGS sequence"/>
</dbReference>
<dbReference type="Pfam" id="PF00171">
    <property type="entry name" value="Aldedh"/>
    <property type="match status" value="1"/>
</dbReference>
<dbReference type="InterPro" id="IPR016160">
    <property type="entry name" value="Ald_DH_CS_CYS"/>
</dbReference>
<evidence type="ECO:0000256" key="2">
    <source>
        <dbReference type="ARBA" id="ARBA00023002"/>
    </source>
</evidence>
<dbReference type="InterPro" id="IPR016162">
    <property type="entry name" value="Ald_DH_N"/>
</dbReference>
<dbReference type="PANTHER" id="PTHR42804:SF1">
    <property type="entry name" value="ALDEHYDE DEHYDROGENASE-RELATED"/>
    <property type="match status" value="1"/>
</dbReference>
<evidence type="ECO:0000256" key="1">
    <source>
        <dbReference type="ARBA" id="ARBA00009986"/>
    </source>
</evidence>
<accession>A0A5C5Q0G2</accession>
<proteinExistence type="inferred from homology"/>
<evidence type="ECO:0000259" key="5">
    <source>
        <dbReference type="Pfam" id="PF00171"/>
    </source>
</evidence>
<dbReference type="SUPFAM" id="SSF53720">
    <property type="entry name" value="ALDH-like"/>
    <property type="match status" value="1"/>
</dbReference>
<dbReference type="Gene3D" id="3.40.309.10">
    <property type="entry name" value="Aldehyde Dehydrogenase, Chain A, domain 2"/>
    <property type="match status" value="1"/>
</dbReference>
<dbReference type="GO" id="GO:0004029">
    <property type="term" value="F:aldehyde dehydrogenase (NAD+) activity"/>
    <property type="evidence" value="ECO:0007669"/>
    <property type="project" value="UniProtKB-EC"/>
</dbReference>
<dbReference type="PROSITE" id="PS00070">
    <property type="entry name" value="ALDEHYDE_DEHYDR_CYS"/>
    <property type="match status" value="1"/>
</dbReference>
<dbReference type="InterPro" id="IPR015590">
    <property type="entry name" value="Aldehyde_DH_dom"/>
</dbReference>
<dbReference type="CDD" id="cd07138">
    <property type="entry name" value="ALDH_CddD_SSP0762"/>
    <property type="match status" value="1"/>
</dbReference>